<protein>
    <recommendedName>
        <fullName evidence="1">non-specific serine/threonine protein kinase</fullName>
        <ecNumber evidence="1">2.7.11.1</ecNumber>
    </recommendedName>
</protein>
<dbReference type="PANTHER" id="PTHR47634">
    <property type="entry name" value="PROTEIN KINASE DOMAIN-CONTAINING PROTEIN-RELATED"/>
    <property type="match status" value="1"/>
</dbReference>
<comment type="catalytic activity">
    <reaction evidence="7">
        <text>L-threonyl-[protein] + ATP = O-phospho-L-threonyl-[protein] + ADP + H(+)</text>
        <dbReference type="Rhea" id="RHEA:46608"/>
        <dbReference type="Rhea" id="RHEA-COMP:11060"/>
        <dbReference type="Rhea" id="RHEA-COMP:11605"/>
        <dbReference type="ChEBI" id="CHEBI:15378"/>
        <dbReference type="ChEBI" id="CHEBI:30013"/>
        <dbReference type="ChEBI" id="CHEBI:30616"/>
        <dbReference type="ChEBI" id="CHEBI:61977"/>
        <dbReference type="ChEBI" id="CHEBI:456216"/>
        <dbReference type="EC" id="2.7.11.1"/>
    </reaction>
</comment>
<dbReference type="InterPro" id="IPR017441">
    <property type="entry name" value="Protein_kinase_ATP_BS"/>
</dbReference>
<evidence type="ECO:0000256" key="8">
    <source>
        <dbReference type="ARBA" id="ARBA00048679"/>
    </source>
</evidence>
<evidence type="ECO:0000256" key="2">
    <source>
        <dbReference type="ARBA" id="ARBA00022527"/>
    </source>
</evidence>
<keyword evidence="4 9" id="KW-0547">Nucleotide-binding</keyword>
<comment type="caution">
    <text evidence="11">The sequence shown here is derived from an EMBL/GenBank/DDBJ whole genome shotgun (WGS) entry which is preliminary data.</text>
</comment>
<dbReference type="Gene3D" id="3.30.200.20">
    <property type="entry name" value="Phosphorylase Kinase, domain 1"/>
    <property type="match status" value="1"/>
</dbReference>
<comment type="catalytic activity">
    <reaction evidence="8">
        <text>L-seryl-[protein] + ATP = O-phospho-L-seryl-[protein] + ADP + H(+)</text>
        <dbReference type="Rhea" id="RHEA:17989"/>
        <dbReference type="Rhea" id="RHEA-COMP:9863"/>
        <dbReference type="Rhea" id="RHEA-COMP:11604"/>
        <dbReference type="ChEBI" id="CHEBI:15378"/>
        <dbReference type="ChEBI" id="CHEBI:29999"/>
        <dbReference type="ChEBI" id="CHEBI:30616"/>
        <dbReference type="ChEBI" id="CHEBI:83421"/>
        <dbReference type="ChEBI" id="CHEBI:456216"/>
        <dbReference type="EC" id="2.7.11.1"/>
    </reaction>
</comment>
<dbReference type="PANTHER" id="PTHR47634:SF9">
    <property type="entry name" value="PROTEIN KINASE DOMAIN-CONTAINING PROTEIN-RELATED"/>
    <property type="match status" value="1"/>
</dbReference>
<evidence type="ECO:0000256" key="6">
    <source>
        <dbReference type="ARBA" id="ARBA00022840"/>
    </source>
</evidence>
<keyword evidence="3" id="KW-0808">Transferase</keyword>
<name>A0ABR3W5F5_9PEZI</name>
<keyword evidence="2" id="KW-0723">Serine/threonine-protein kinase</keyword>
<evidence type="ECO:0000313" key="11">
    <source>
        <dbReference type="EMBL" id="KAL1853634.1"/>
    </source>
</evidence>
<organism evidence="11 12">
    <name type="scientific">Phialemonium thermophilum</name>
    <dbReference type="NCBI Taxonomy" id="223376"/>
    <lineage>
        <taxon>Eukaryota</taxon>
        <taxon>Fungi</taxon>
        <taxon>Dikarya</taxon>
        <taxon>Ascomycota</taxon>
        <taxon>Pezizomycotina</taxon>
        <taxon>Sordariomycetes</taxon>
        <taxon>Sordariomycetidae</taxon>
        <taxon>Cephalothecales</taxon>
        <taxon>Cephalothecaceae</taxon>
        <taxon>Phialemonium</taxon>
    </lineage>
</organism>
<dbReference type="InterPro" id="IPR000719">
    <property type="entry name" value="Prot_kinase_dom"/>
</dbReference>
<dbReference type="EMBL" id="JAZHXJ010000693">
    <property type="protein sequence ID" value="KAL1853634.1"/>
    <property type="molecule type" value="Genomic_DNA"/>
</dbReference>
<keyword evidence="12" id="KW-1185">Reference proteome</keyword>
<feature type="binding site" evidence="9">
    <location>
        <position position="89"/>
    </location>
    <ligand>
        <name>ATP</name>
        <dbReference type="ChEBI" id="CHEBI:30616"/>
    </ligand>
</feature>
<dbReference type="Gene3D" id="1.10.510.10">
    <property type="entry name" value="Transferase(Phosphotransferase) domain 1"/>
    <property type="match status" value="1"/>
</dbReference>
<dbReference type="InterPro" id="IPR011009">
    <property type="entry name" value="Kinase-like_dom_sf"/>
</dbReference>
<evidence type="ECO:0000259" key="10">
    <source>
        <dbReference type="PROSITE" id="PS50011"/>
    </source>
</evidence>
<feature type="domain" description="Protein kinase" evidence="10">
    <location>
        <begin position="52"/>
        <end position="201"/>
    </location>
</feature>
<accession>A0ABR3W5F5</accession>
<gene>
    <name evidence="11" type="ORF">VTK73DRAFT_8914</name>
</gene>
<dbReference type="EC" id="2.7.11.1" evidence="1"/>
<proteinExistence type="predicted"/>
<dbReference type="PROSITE" id="PS50011">
    <property type="entry name" value="PROTEIN_KINASE_DOM"/>
    <property type="match status" value="1"/>
</dbReference>
<dbReference type="PROSITE" id="PS00107">
    <property type="entry name" value="PROTEIN_KINASE_ATP"/>
    <property type="match status" value="1"/>
</dbReference>
<evidence type="ECO:0000256" key="5">
    <source>
        <dbReference type="ARBA" id="ARBA00022777"/>
    </source>
</evidence>
<dbReference type="Proteomes" id="UP001586593">
    <property type="component" value="Unassembled WGS sequence"/>
</dbReference>
<keyword evidence="5" id="KW-0418">Kinase</keyword>
<evidence type="ECO:0000313" key="12">
    <source>
        <dbReference type="Proteomes" id="UP001586593"/>
    </source>
</evidence>
<dbReference type="InterPro" id="IPR051334">
    <property type="entry name" value="SRPK"/>
</dbReference>
<evidence type="ECO:0000256" key="4">
    <source>
        <dbReference type="ARBA" id="ARBA00022741"/>
    </source>
</evidence>
<evidence type="ECO:0000256" key="7">
    <source>
        <dbReference type="ARBA" id="ARBA00047899"/>
    </source>
</evidence>
<evidence type="ECO:0000256" key="9">
    <source>
        <dbReference type="PROSITE-ProRule" id="PRU10141"/>
    </source>
</evidence>
<keyword evidence="6 9" id="KW-0067">ATP-binding</keyword>
<dbReference type="SUPFAM" id="SSF56112">
    <property type="entry name" value="Protein kinase-like (PK-like)"/>
    <property type="match status" value="1"/>
</dbReference>
<reference evidence="11 12" key="1">
    <citation type="journal article" date="2024" name="Commun. Biol.">
        <title>Comparative genomic analysis of thermophilic fungi reveals convergent evolutionary adaptations and gene losses.</title>
        <authorList>
            <person name="Steindorff A.S."/>
            <person name="Aguilar-Pontes M.V."/>
            <person name="Robinson A.J."/>
            <person name="Andreopoulos B."/>
            <person name="LaButti K."/>
            <person name="Kuo A."/>
            <person name="Mondo S."/>
            <person name="Riley R."/>
            <person name="Otillar R."/>
            <person name="Haridas S."/>
            <person name="Lipzen A."/>
            <person name="Grimwood J."/>
            <person name="Schmutz J."/>
            <person name="Clum A."/>
            <person name="Reid I.D."/>
            <person name="Moisan M.C."/>
            <person name="Butler G."/>
            <person name="Nguyen T.T.M."/>
            <person name="Dewar K."/>
            <person name="Conant G."/>
            <person name="Drula E."/>
            <person name="Henrissat B."/>
            <person name="Hansel C."/>
            <person name="Singer S."/>
            <person name="Hutchinson M.I."/>
            <person name="de Vries R.P."/>
            <person name="Natvig D.O."/>
            <person name="Powell A.J."/>
            <person name="Tsang A."/>
            <person name="Grigoriev I.V."/>
        </authorList>
    </citation>
    <scope>NUCLEOTIDE SEQUENCE [LARGE SCALE GENOMIC DNA]</scope>
    <source>
        <strain evidence="11 12">ATCC 24622</strain>
    </source>
</reference>
<evidence type="ECO:0000256" key="1">
    <source>
        <dbReference type="ARBA" id="ARBA00012513"/>
    </source>
</evidence>
<evidence type="ECO:0000256" key="3">
    <source>
        <dbReference type="ARBA" id="ARBA00022679"/>
    </source>
</evidence>
<sequence>MPSFPHSFLRSSSASSSGVREIHEPIDEELLVGDRVKYFYPARPGEILDGRFKTIVKLGFGGGSTVWLAENLKHKKWWKPAGHHFVAVKIPALDTDAKGEMAKLKLIQDADQSHEGRSYIRLPIGQFDLCGPLGMHACLVYEPMRETLSQFRTRLPRGRVSMPLFKLYVYMLLQALDYLHTRCHLIHTGTRFFPYTPLPNR</sequence>